<dbReference type="InterPro" id="IPR046357">
    <property type="entry name" value="PPIase_dom_sf"/>
</dbReference>
<keyword evidence="2 3" id="KW-0697">Rotamase</keyword>
<dbReference type="Proteomes" id="UP000634668">
    <property type="component" value="Unassembled WGS sequence"/>
</dbReference>
<dbReference type="PROSITE" id="PS50059">
    <property type="entry name" value="FKBP_PPIASE"/>
    <property type="match status" value="1"/>
</dbReference>
<sequence>MMIRRILLPAFIFVAIWSCKKDDSPSVEVVPPRLLSEVSVENDATIKEFLENHFYNYEEFANPGPDFNYRIVIDSIAGDNADKTPLSEQVLTEVVKVSSTDLGLPSEEVDVEHTLYYLIAREGIGNQATAKDSVYLKYKGSRLNGTVFDSRFGSPTWFDLPGSISMQSAPSVTGFREGVAKFKAGGEITENGDGTFDVKGSGVGLIIMPSGLAYFQSSSVGEAYAPLLFEINLLVAKTKEDEDDNIVK</sequence>
<dbReference type="Pfam" id="PF00254">
    <property type="entry name" value="FKBP_C"/>
    <property type="match status" value="1"/>
</dbReference>
<evidence type="ECO:0000256" key="4">
    <source>
        <dbReference type="RuleBase" id="RU003915"/>
    </source>
</evidence>
<accession>A0A918MQL5</accession>
<evidence type="ECO:0000313" key="7">
    <source>
        <dbReference type="Proteomes" id="UP000634668"/>
    </source>
</evidence>
<evidence type="ECO:0000313" key="6">
    <source>
        <dbReference type="EMBL" id="GGW44787.1"/>
    </source>
</evidence>
<dbReference type="RefSeq" id="WP_169720755.1">
    <property type="nucleotide sequence ID" value="NZ_BMWP01000026.1"/>
</dbReference>
<reference evidence="6" key="1">
    <citation type="journal article" date="2014" name="Int. J. Syst. Evol. Microbiol.">
        <title>Complete genome sequence of Corynebacterium casei LMG S-19264T (=DSM 44701T), isolated from a smear-ripened cheese.</title>
        <authorList>
            <consortium name="US DOE Joint Genome Institute (JGI-PGF)"/>
            <person name="Walter F."/>
            <person name="Albersmeier A."/>
            <person name="Kalinowski J."/>
            <person name="Ruckert C."/>
        </authorList>
    </citation>
    <scope>NUCLEOTIDE SEQUENCE</scope>
    <source>
        <strain evidence="6">KCTC 12113</strain>
    </source>
</reference>
<evidence type="ECO:0000256" key="3">
    <source>
        <dbReference type="PROSITE-ProRule" id="PRU00277"/>
    </source>
</evidence>
<feature type="domain" description="PPIase FKBP-type" evidence="5">
    <location>
        <begin position="131"/>
        <end position="237"/>
    </location>
</feature>
<dbReference type="Gene3D" id="3.10.50.40">
    <property type="match status" value="1"/>
</dbReference>
<reference evidence="6" key="2">
    <citation type="submission" date="2020-09" db="EMBL/GenBank/DDBJ databases">
        <authorList>
            <person name="Sun Q."/>
            <person name="Kim S."/>
        </authorList>
    </citation>
    <scope>NUCLEOTIDE SEQUENCE</scope>
    <source>
        <strain evidence="6">KCTC 12113</strain>
    </source>
</reference>
<evidence type="ECO:0000256" key="1">
    <source>
        <dbReference type="ARBA" id="ARBA00000971"/>
    </source>
</evidence>
<comment type="similarity">
    <text evidence="4">Belongs to the FKBP-type PPIase family.</text>
</comment>
<keyword evidence="7" id="KW-1185">Reference proteome</keyword>
<comment type="caution">
    <text evidence="6">The sequence shown here is derived from an EMBL/GenBank/DDBJ whole genome shotgun (WGS) entry which is preliminary data.</text>
</comment>
<protein>
    <recommendedName>
        <fullName evidence="4">Peptidyl-prolyl cis-trans isomerase</fullName>
        <ecNumber evidence="4">5.2.1.8</ecNumber>
    </recommendedName>
</protein>
<name>A0A918MQL5_9FLAO</name>
<dbReference type="SUPFAM" id="SSF54534">
    <property type="entry name" value="FKBP-like"/>
    <property type="match status" value="1"/>
</dbReference>
<dbReference type="InterPro" id="IPR001179">
    <property type="entry name" value="PPIase_FKBP_dom"/>
</dbReference>
<dbReference type="GO" id="GO:0003755">
    <property type="term" value="F:peptidyl-prolyl cis-trans isomerase activity"/>
    <property type="evidence" value="ECO:0007669"/>
    <property type="project" value="UniProtKB-UniRule"/>
</dbReference>
<keyword evidence="3 4" id="KW-0413">Isomerase</keyword>
<dbReference type="EMBL" id="BMWP01000026">
    <property type="protein sequence ID" value="GGW44787.1"/>
    <property type="molecule type" value="Genomic_DNA"/>
</dbReference>
<dbReference type="EC" id="5.2.1.8" evidence="4"/>
<evidence type="ECO:0000259" key="5">
    <source>
        <dbReference type="PROSITE" id="PS50059"/>
    </source>
</evidence>
<proteinExistence type="inferred from homology"/>
<evidence type="ECO:0000256" key="2">
    <source>
        <dbReference type="ARBA" id="ARBA00023110"/>
    </source>
</evidence>
<dbReference type="AlphaFoldDB" id="A0A918MQL5"/>
<comment type="catalytic activity">
    <reaction evidence="1 3 4">
        <text>[protein]-peptidylproline (omega=180) = [protein]-peptidylproline (omega=0)</text>
        <dbReference type="Rhea" id="RHEA:16237"/>
        <dbReference type="Rhea" id="RHEA-COMP:10747"/>
        <dbReference type="Rhea" id="RHEA-COMP:10748"/>
        <dbReference type="ChEBI" id="CHEBI:83833"/>
        <dbReference type="ChEBI" id="CHEBI:83834"/>
        <dbReference type="EC" id="5.2.1.8"/>
    </reaction>
</comment>
<organism evidence="6 7">
    <name type="scientific">Arenibacter certesii</name>
    <dbReference type="NCBI Taxonomy" id="228955"/>
    <lineage>
        <taxon>Bacteria</taxon>
        <taxon>Pseudomonadati</taxon>
        <taxon>Bacteroidota</taxon>
        <taxon>Flavobacteriia</taxon>
        <taxon>Flavobacteriales</taxon>
        <taxon>Flavobacteriaceae</taxon>
        <taxon>Arenibacter</taxon>
    </lineage>
</organism>
<gene>
    <name evidence="6" type="ORF">GCM10007383_31510</name>
</gene>